<evidence type="ECO:0000256" key="11">
    <source>
        <dbReference type="ARBA" id="ARBA00023049"/>
    </source>
</evidence>
<keyword evidence="21" id="KW-1185">Reference proteome</keyword>
<feature type="disulfide bond" evidence="16">
    <location>
        <begin position="380"/>
        <end position="461"/>
    </location>
</feature>
<dbReference type="CDD" id="cd04273">
    <property type="entry name" value="ZnMc_ADAMTS_like"/>
    <property type="match status" value="1"/>
</dbReference>
<evidence type="ECO:0000256" key="16">
    <source>
        <dbReference type="PIRSR" id="PIRSR613273-3"/>
    </source>
</evidence>
<feature type="compositionally biased region" description="Basic and acidic residues" evidence="18">
    <location>
        <begin position="1808"/>
        <end position="1817"/>
    </location>
</feature>
<dbReference type="PROSITE" id="PS50092">
    <property type="entry name" value="TSP1"/>
    <property type="match status" value="7"/>
</dbReference>
<comment type="subcellular location">
    <subcellularLocation>
        <location evidence="1">Secreted</location>
        <location evidence="1">Extracellular space</location>
        <location evidence="1">Extracellular matrix</location>
    </subcellularLocation>
</comment>
<dbReference type="FunFam" id="3.40.390.10:FF:000001">
    <property type="entry name" value="A disintegrin and metalloproteinase with thrombospondin motifs 1"/>
    <property type="match status" value="1"/>
</dbReference>
<dbReference type="PANTHER" id="PTHR13723">
    <property type="entry name" value="ADAMTS A DISINTEGRIN AND METALLOPROTEASE WITH THROMBOSPONDIN MOTIFS PROTEASE"/>
    <property type="match status" value="1"/>
</dbReference>
<evidence type="ECO:0000256" key="6">
    <source>
        <dbReference type="ARBA" id="ARBA00022723"/>
    </source>
</evidence>
<dbReference type="InterPro" id="IPR001590">
    <property type="entry name" value="Peptidase_M12B"/>
</dbReference>
<dbReference type="FunFam" id="2.20.100.10:FF:000006">
    <property type="entry name" value="A disintegrin and metalloproteinase with thrombospondin motifs 1"/>
    <property type="match status" value="1"/>
</dbReference>
<proteinExistence type="predicted"/>
<keyword evidence="12 16" id="KW-1015">Disulfide bond</keyword>
<evidence type="ECO:0000256" key="17">
    <source>
        <dbReference type="PROSITE-ProRule" id="PRU00276"/>
    </source>
</evidence>
<evidence type="ECO:0000256" key="2">
    <source>
        <dbReference type="ARBA" id="ARBA00022525"/>
    </source>
</evidence>
<dbReference type="FunFam" id="2.20.100.10:FF:000005">
    <property type="entry name" value="ADAM metallopeptidase with thrombospondin type 1 motif 9"/>
    <property type="match status" value="2"/>
</dbReference>
<comment type="caution">
    <text evidence="20">The sequence shown here is derived from an EMBL/GenBank/DDBJ whole genome shotgun (WGS) entry which is preliminary data.</text>
</comment>
<dbReference type="Pfam" id="PF01421">
    <property type="entry name" value="Reprolysin"/>
    <property type="match status" value="1"/>
</dbReference>
<dbReference type="FunFam" id="2.60.120.830:FF:000001">
    <property type="entry name" value="A disintegrin and metalloproteinase with thrombospondin motifs 1"/>
    <property type="match status" value="1"/>
</dbReference>
<feature type="domain" description="Peptidase M12B" evidence="19">
    <location>
        <begin position="256"/>
        <end position="466"/>
    </location>
</feature>
<evidence type="ECO:0000256" key="13">
    <source>
        <dbReference type="ARBA" id="ARBA00023180"/>
    </source>
</evidence>
<feature type="active site" evidence="14 17">
    <location>
        <position position="403"/>
    </location>
</feature>
<keyword evidence="11" id="KW-0482">Metalloprotease</keyword>
<dbReference type="Gene3D" id="2.60.120.830">
    <property type="match status" value="1"/>
</dbReference>
<evidence type="ECO:0000256" key="15">
    <source>
        <dbReference type="PIRSR" id="PIRSR613273-2"/>
    </source>
</evidence>
<dbReference type="SUPFAM" id="SSF55486">
    <property type="entry name" value="Metalloproteases ('zincins'), catalytic domain"/>
    <property type="match status" value="1"/>
</dbReference>
<feature type="binding site" evidence="15">
    <location>
        <position position="464"/>
    </location>
    <ligand>
        <name>Ca(2+)</name>
        <dbReference type="ChEBI" id="CHEBI:29108"/>
        <label>2</label>
    </ligand>
</feature>
<keyword evidence="13" id="KW-0325">Glycoprotein</keyword>
<dbReference type="InterPro" id="IPR010294">
    <property type="entry name" value="ADAMTS_spacer1"/>
</dbReference>
<protein>
    <submittedName>
        <fullName evidence="20">A disintegrin and metalloproteinase with thrombospondin motifs 7</fullName>
    </submittedName>
</protein>
<dbReference type="Pfam" id="PF05986">
    <property type="entry name" value="ADAMTS_spacer1"/>
    <property type="match status" value="1"/>
</dbReference>
<dbReference type="Gene3D" id="2.20.100.10">
    <property type="entry name" value="Thrombospondin type-1 (TSP1) repeat"/>
    <property type="match status" value="8"/>
</dbReference>
<name>A0A3N0Y5N2_ANAGA</name>
<keyword evidence="8" id="KW-0677">Repeat</keyword>
<keyword evidence="5" id="KW-0165">Cleavage on pair of basic residues</keyword>
<dbReference type="InterPro" id="IPR002870">
    <property type="entry name" value="Peptidase_M12B_N"/>
</dbReference>
<feature type="region of interest" description="Disordered" evidence="18">
    <location>
        <begin position="1507"/>
        <end position="1533"/>
    </location>
</feature>
<dbReference type="GO" id="GO:0046872">
    <property type="term" value="F:metal ion binding"/>
    <property type="evidence" value="ECO:0007669"/>
    <property type="project" value="UniProtKB-KW"/>
</dbReference>
<keyword evidence="2" id="KW-0964">Secreted</keyword>
<sequence length="1880" mass="208852">MMVQLDCGIKVLGPASFSMYFVITAGLLSMLESTTTSGYNQDTGSSLDGLPNYEVVHPIRVDSSGHFLSNHVSHRANRIRRRETAKTKESLAHVFYHLQYGGQDLHFNLTLNPHLLAPGFLTERRYGGLQGSTLHSHGHSLCYFLGDVWSSTLMRGQATVSTCNGLTGLFKLSEEEFFISPLETTREESAPQAHAIYKRHAVQSERQLVQPLFGEHTANATCGVRGEAEKVERQRERWERRQHRRRIRQRSISTEKWVETLVVADSKMVEYHGRKGVVSYVLSVMNIVAGLFRDASIGNAINIAVVRLILLEKDEEDLKITHHADNSLNSFCKWQKGINMKDDDHPVHHDVAVLITRKDICAAINKPCETLGLSHVAGMCQPHRSCSINEDTGLTLAFTVAHELGHNFGIQHDGNGNDCEPIGKRPFVMSPQLLYGTSPPNWSRCSREYITRFLDRGWGWCLDDPPVRNDLEMHSAPPGVLYSAAHQCTLQYGSSSLLCDDVDNICSTLWCTVGSTCHSRLDGAVDGTKCGEDKASQAFCGLYISLHAVHQWCFDGECVETGSQPDSVDGGWASWSDWSECTRTCGAGVQNAQRDCVNPVPKYGGKYCLGERRRYRTCNRDPCPEDQPSFRFIQCSRFNTVPYKGKFYKWIHVNNRANPCELHCRPVNEHFSERMLDTVVDGTQCYEGSQSRDICVNGICKYIGCDYEIDSDAVEDQCGVCHGNGSTCETVRKTFEDSEGLGYVDIGLIPEGARDIRIEEVAEAGNYLALRSNDPEKYFLNGGWTIQWNGEYKAAGTIFTYERTGQLENLSSPGPTMEPVWIQISLSSALNVLQLLFQETNPGVRYEYTISRDTLVDSNNGTAVSYFQWVYGAWTECSATCGTGVQRQVVHCVERTSGIVEEHYCDPSTRPDDKQTSCNKGSCPAIWWVGEWQKCSSSCGDMGLSKRTVLCIRSLGLDEKRALQPTECQHLPKPESIAPCNTRVSCPADWTTGSWSECSVSCAAGVRIRDVTCSWNTGANCDPKAKPNSTMPCYAKDCPMNSDTFGNDWSGSGASSKEVFNEIKAIPHDSPTINQPRGNVDLNDIIEDDFSHYSHVEKSSENSIVKNLQVDDFYYDYNFIKFHEDLSYNLDKDENMFDNSGIKHGDVYLAGTDVPITTSSPSTTANQYSTTTMRSDSIAGKGTEGHGPQKKDILNEHNDELFAEDYFLPVLTTIEPSSVVTRLFNKWKASDIDIGLSQDISITRKPPSTADVSPQDKHALSYETVPNIIFTPETHVHLNGNSNNHDFTEDENEGVFGEDVPGGESDWESFQPQHGTQNYEPPLDYVFQFENRHVYNPTTPLQWRTASPTVSLSATSHPLELLSSASSDDLAKYEVFTEPPIKTKASEPWPHVREFTTTSDSFSQESVPSLTSSIPAKHYSSMTSAAGTTALPPTETESDFEPPLFTPNEIPDTTIAAETHSWYSGAIVTTKTNGPKIEPWGTPVPLPHWTEIDNNEIIIAGMLRPTELNPTLSTPTEQPSQGTSNEHSVHSSSPLMPTGLVMSSLSPSASPAHWKKSNWSACSTSCGLGAIWRSVFCSTGEESDCDLAIRPVPARRCYLRPCSAWKIGEWSKCSKNCGVGVKVREIQCYDTRDQRLLRPFHCQATSPRPPVRIPCNIHNCLDWYTSSWGQCSELCGVGEQQRLVTCPETGKCDGDLQPSNIQTCNVHPCNQWITGSWGRRWLSSVLNVASGQFNEVLFGIHVYPDSNIVWPRSGPHLVHVDYTRTRCGPDLGRHYVAVRCSVSCGGGVQRRLVKCVNTKAELEDENEHVDCDHEPRPKNTKKCNVHDCDSAPSGGSNPRLGSCSELNPPITVLHRGRIREIEEEMGRRRDAGGIVAGMTQ</sequence>
<feature type="binding site" evidence="15">
    <location>
        <position position="343"/>
    </location>
    <ligand>
        <name>Ca(2+)</name>
        <dbReference type="ChEBI" id="CHEBI:29108"/>
        <label>2</label>
    </ligand>
</feature>
<dbReference type="Proteomes" id="UP000281406">
    <property type="component" value="Unassembled WGS sequence"/>
</dbReference>
<reference evidence="20 21" key="1">
    <citation type="submission" date="2018-10" db="EMBL/GenBank/DDBJ databases">
        <title>Genome assembly for a Yunnan-Guizhou Plateau 3E fish, Anabarilius grahami (Regan), and its evolutionary and genetic applications.</title>
        <authorList>
            <person name="Jiang W."/>
        </authorList>
    </citation>
    <scope>NUCLEOTIDE SEQUENCE [LARGE SCALE GENOMIC DNA]</scope>
    <source>
        <strain evidence="20">AG-KIZ</strain>
        <tissue evidence="20">Muscle</tissue>
    </source>
</reference>
<feature type="disulfide bond" evidence="16">
    <location>
        <begin position="499"/>
        <end position="517"/>
    </location>
</feature>
<feature type="binding site" evidence="15">
    <location>
        <position position="259"/>
    </location>
    <ligand>
        <name>Ca(2+)</name>
        <dbReference type="ChEBI" id="CHEBI:29108"/>
        <label>2</label>
    </ligand>
</feature>
<dbReference type="Pfam" id="PF17771">
    <property type="entry name" value="ADAMTS_CR_2"/>
    <property type="match status" value="1"/>
</dbReference>
<dbReference type="InterPro" id="IPR013273">
    <property type="entry name" value="ADAMTS/ADAMTS-like"/>
</dbReference>
<keyword evidence="3" id="KW-0272">Extracellular matrix</keyword>
<dbReference type="InterPro" id="IPR024079">
    <property type="entry name" value="MetalloPept_cat_dom_sf"/>
</dbReference>
<keyword evidence="6 15" id="KW-0479">Metal-binding</keyword>
<feature type="compositionally biased region" description="Polar residues" evidence="18">
    <location>
        <begin position="1508"/>
        <end position="1533"/>
    </location>
</feature>
<comment type="caution">
    <text evidence="17">Lacks conserved residue(s) required for the propagation of feature annotation.</text>
</comment>
<gene>
    <name evidence="20" type="ORF">DPX16_10322</name>
</gene>
<dbReference type="GO" id="GO:0004222">
    <property type="term" value="F:metalloendopeptidase activity"/>
    <property type="evidence" value="ECO:0007669"/>
    <property type="project" value="InterPro"/>
</dbReference>
<dbReference type="SMART" id="SM00209">
    <property type="entry name" value="TSP1"/>
    <property type="match status" value="8"/>
</dbReference>
<dbReference type="Pfam" id="PF00090">
    <property type="entry name" value="TSP_1"/>
    <property type="match status" value="1"/>
</dbReference>
<keyword evidence="20" id="KW-0401">Integrin</keyword>
<feature type="binding site" evidence="15">
    <location>
        <position position="343"/>
    </location>
    <ligand>
        <name>Ca(2+)</name>
        <dbReference type="ChEBI" id="CHEBI:29108"/>
        <label>1</label>
    </ligand>
</feature>
<evidence type="ECO:0000256" key="18">
    <source>
        <dbReference type="SAM" id="MobiDB-lite"/>
    </source>
</evidence>
<accession>A0A3N0Y5N2</accession>
<dbReference type="PRINTS" id="PR01857">
    <property type="entry name" value="ADAMTSFAMILY"/>
</dbReference>
<feature type="binding site" evidence="15">
    <location>
        <position position="464"/>
    </location>
    <ligand>
        <name>Ca(2+)</name>
        <dbReference type="ChEBI" id="CHEBI:29108"/>
        <label>1</label>
    </ligand>
</feature>
<feature type="disulfide bond" evidence="16">
    <location>
        <begin position="488"/>
        <end position="511"/>
    </location>
</feature>
<evidence type="ECO:0000259" key="19">
    <source>
        <dbReference type="PROSITE" id="PS50215"/>
    </source>
</evidence>
<organism evidence="20 21">
    <name type="scientific">Anabarilius grahami</name>
    <name type="common">Kanglang fish</name>
    <name type="synonym">Barilius grahami</name>
    <dbReference type="NCBI Taxonomy" id="495550"/>
    <lineage>
        <taxon>Eukaryota</taxon>
        <taxon>Metazoa</taxon>
        <taxon>Chordata</taxon>
        <taxon>Craniata</taxon>
        <taxon>Vertebrata</taxon>
        <taxon>Euteleostomi</taxon>
        <taxon>Actinopterygii</taxon>
        <taxon>Neopterygii</taxon>
        <taxon>Teleostei</taxon>
        <taxon>Ostariophysi</taxon>
        <taxon>Cypriniformes</taxon>
        <taxon>Xenocyprididae</taxon>
        <taxon>Xenocypridinae</taxon>
        <taxon>Xenocypridinae incertae sedis</taxon>
        <taxon>Anabarilius</taxon>
    </lineage>
</organism>
<dbReference type="InterPro" id="IPR045371">
    <property type="entry name" value="ADAMTS_CR_3"/>
</dbReference>
<keyword evidence="7" id="KW-0732">Signal</keyword>
<dbReference type="InterPro" id="IPR050439">
    <property type="entry name" value="ADAMTS_ADAMTS-like"/>
</dbReference>
<feature type="binding site" evidence="15">
    <location>
        <position position="259"/>
    </location>
    <ligand>
        <name>Ca(2+)</name>
        <dbReference type="ChEBI" id="CHEBI:29108"/>
        <label>1</label>
    </ligand>
</feature>
<feature type="binding site" evidence="15">
    <location>
        <position position="350"/>
    </location>
    <ligand>
        <name>Ca(2+)</name>
        <dbReference type="ChEBI" id="CHEBI:29108"/>
        <label>1</label>
    </ligand>
</feature>
<dbReference type="GO" id="GO:0006508">
    <property type="term" value="P:proteolysis"/>
    <property type="evidence" value="ECO:0007669"/>
    <property type="project" value="UniProtKB-KW"/>
</dbReference>
<feature type="binding site" evidence="15 17">
    <location>
        <position position="406"/>
    </location>
    <ligand>
        <name>Zn(2+)</name>
        <dbReference type="ChEBI" id="CHEBI:29105"/>
        <note>catalytic</note>
    </ligand>
</feature>
<dbReference type="SUPFAM" id="SSF82895">
    <property type="entry name" value="TSP-1 type 1 repeat"/>
    <property type="match status" value="8"/>
</dbReference>
<keyword evidence="9" id="KW-0378">Hydrolase</keyword>
<dbReference type="Gene3D" id="3.40.1620.60">
    <property type="match status" value="1"/>
</dbReference>
<feature type="region of interest" description="Disordered" evidence="18">
    <location>
        <begin position="1158"/>
        <end position="1191"/>
    </location>
</feature>
<evidence type="ECO:0000256" key="3">
    <source>
        <dbReference type="ARBA" id="ARBA00022530"/>
    </source>
</evidence>
<dbReference type="GO" id="GO:0007229">
    <property type="term" value="P:integrin-mediated signaling pathway"/>
    <property type="evidence" value="ECO:0007669"/>
    <property type="project" value="UniProtKB-KW"/>
</dbReference>
<evidence type="ECO:0000256" key="1">
    <source>
        <dbReference type="ARBA" id="ARBA00004498"/>
    </source>
</evidence>
<feature type="disulfide bond" evidence="16">
    <location>
        <begin position="585"/>
        <end position="623"/>
    </location>
</feature>
<dbReference type="Pfam" id="PF19236">
    <property type="entry name" value="ADAMTS_CR_3"/>
    <property type="match status" value="1"/>
</dbReference>
<dbReference type="InterPro" id="IPR000884">
    <property type="entry name" value="TSP1_rpt"/>
</dbReference>
<dbReference type="Gene3D" id="3.40.390.10">
    <property type="entry name" value="Collagenase (Catalytic Domain)"/>
    <property type="match status" value="1"/>
</dbReference>
<evidence type="ECO:0000256" key="5">
    <source>
        <dbReference type="ARBA" id="ARBA00022685"/>
    </source>
</evidence>
<evidence type="ECO:0000256" key="12">
    <source>
        <dbReference type="ARBA" id="ARBA00023157"/>
    </source>
</evidence>
<comment type="cofactor">
    <cofactor evidence="15">
        <name>Zn(2+)</name>
        <dbReference type="ChEBI" id="CHEBI:29105"/>
    </cofactor>
    <text evidence="15">Binds 1 zinc ion per subunit.</text>
</comment>
<evidence type="ECO:0000256" key="14">
    <source>
        <dbReference type="PIRSR" id="PIRSR613273-1"/>
    </source>
</evidence>
<keyword evidence="4" id="KW-0645">Protease</keyword>
<evidence type="ECO:0000313" key="20">
    <source>
        <dbReference type="EMBL" id="ROL41170.1"/>
    </source>
</evidence>
<feature type="binding site" evidence="15">
    <location>
        <position position="461"/>
    </location>
    <ligand>
        <name>Ca(2+)</name>
        <dbReference type="ChEBI" id="CHEBI:29108"/>
        <label>1</label>
    </ligand>
</feature>
<dbReference type="Pfam" id="PF01562">
    <property type="entry name" value="Pep_M12B_propep"/>
    <property type="match status" value="1"/>
</dbReference>
<dbReference type="OrthoDB" id="412680at2759"/>
<dbReference type="GO" id="GO:0031012">
    <property type="term" value="C:extracellular matrix"/>
    <property type="evidence" value="ECO:0007669"/>
    <property type="project" value="TreeGrafter"/>
</dbReference>
<evidence type="ECO:0000256" key="10">
    <source>
        <dbReference type="ARBA" id="ARBA00022833"/>
    </source>
</evidence>
<evidence type="ECO:0000256" key="4">
    <source>
        <dbReference type="ARBA" id="ARBA00022670"/>
    </source>
</evidence>
<feature type="disulfide bond" evidence="16">
    <location>
        <begin position="506"/>
        <end position="553"/>
    </location>
</feature>
<feature type="disulfide bond" evidence="16">
    <location>
        <begin position="332"/>
        <end position="386"/>
    </location>
</feature>
<feature type="binding site" description="in inhibited form" evidence="15">
    <location>
        <position position="222"/>
    </location>
    <ligand>
        <name>Zn(2+)</name>
        <dbReference type="ChEBI" id="CHEBI:29105"/>
        <note>catalytic</note>
    </ligand>
</feature>
<evidence type="ECO:0000256" key="7">
    <source>
        <dbReference type="ARBA" id="ARBA00022729"/>
    </source>
</evidence>
<dbReference type="PANTHER" id="PTHR13723:SF142">
    <property type="entry name" value="A DISINTEGRIN AND METALLOPROTEINASE WITH THROMBOSPONDIN MOTIFS 7"/>
    <property type="match status" value="1"/>
</dbReference>
<feature type="binding site" evidence="15 17">
    <location>
        <position position="412"/>
    </location>
    <ligand>
        <name>Zn(2+)</name>
        <dbReference type="ChEBI" id="CHEBI:29105"/>
        <note>catalytic</note>
    </ligand>
</feature>
<feature type="disulfide bond" evidence="16">
    <location>
        <begin position="596"/>
        <end position="608"/>
    </location>
</feature>
<dbReference type="Pfam" id="PF19030">
    <property type="entry name" value="TSP1_ADAMTS"/>
    <property type="match status" value="7"/>
</dbReference>
<feature type="disulfide bond" evidence="16">
    <location>
        <begin position="581"/>
        <end position="618"/>
    </location>
</feature>
<keyword evidence="15" id="KW-0106">Calcium</keyword>
<dbReference type="PROSITE" id="PS50215">
    <property type="entry name" value="ADAM_MEPRO"/>
    <property type="match status" value="1"/>
</dbReference>
<evidence type="ECO:0000256" key="9">
    <source>
        <dbReference type="ARBA" id="ARBA00022801"/>
    </source>
</evidence>
<feature type="region of interest" description="Disordered" evidence="18">
    <location>
        <begin position="1424"/>
        <end position="1443"/>
    </location>
</feature>
<evidence type="ECO:0000256" key="8">
    <source>
        <dbReference type="ARBA" id="ARBA00022737"/>
    </source>
</evidence>
<feature type="region of interest" description="Disordered" evidence="18">
    <location>
        <begin position="1806"/>
        <end position="1845"/>
    </location>
</feature>
<feature type="disulfide bond" evidence="16">
    <location>
        <begin position="419"/>
        <end position="445"/>
    </location>
</feature>
<evidence type="ECO:0000313" key="21">
    <source>
        <dbReference type="Proteomes" id="UP000281406"/>
    </source>
</evidence>
<keyword evidence="10 15" id="KW-0862">Zinc</keyword>
<feature type="disulfide bond" evidence="16">
    <location>
        <begin position="361"/>
        <end position="368"/>
    </location>
</feature>
<feature type="binding site" evidence="15 17">
    <location>
        <position position="402"/>
    </location>
    <ligand>
        <name>Zn(2+)</name>
        <dbReference type="ChEBI" id="CHEBI:29105"/>
        <note>catalytic</note>
    </ligand>
</feature>
<dbReference type="EMBL" id="RJVU01052005">
    <property type="protein sequence ID" value="ROL41170.1"/>
    <property type="molecule type" value="Genomic_DNA"/>
</dbReference>
<feature type="disulfide bond" evidence="16">
    <location>
        <begin position="530"/>
        <end position="558"/>
    </location>
</feature>
<dbReference type="InterPro" id="IPR041645">
    <property type="entry name" value="ADAMTS_CR_2"/>
</dbReference>
<dbReference type="InterPro" id="IPR036383">
    <property type="entry name" value="TSP1_rpt_sf"/>
</dbReference>
<dbReference type="GO" id="GO:0030198">
    <property type="term" value="P:extracellular matrix organization"/>
    <property type="evidence" value="ECO:0007669"/>
    <property type="project" value="InterPro"/>
</dbReference>
<feature type="compositionally biased region" description="Polar residues" evidence="18">
    <location>
        <begin position="1158"/>
        <end position="1175"/>
    </location>
</feature>